<evidence type="ECO:0000256" key="10">
    <source>
        <dbReference type="SAM" id="MobiDB-lite"/>
    </source>
</evidence>
<dbReference type="Gene3D" id="3.30.1330.30">
    <property type="match status" value="1"/>
</dbReference>
<evidence type="ECO:0000313" key="13">
    <source>
        <dbReference type="Proteomes" id="UP000738402"/>
    </source>
</evidence>
<dbReference type="Pfam" id="PF00588">
    <property type="entry name" value="SpoU_methylase"/>
    <property type="match status" value="1"/>
</dbReference>
<accession>A0AAN6D286</accession>
<keyword evidence="7" id="KW-0809">Transit peptide</keyword>
<evidence type="ECO:0000256" key="8">
    <source>
        <dbReference type="ARBA" id="ARBA00023128"/>
    </source>
</evidence>
<dbReference type="SUPFAM" id="SSF75217">
    <property type="entry name" value="alpha/beta knot"/>
    <property type="match status" value="1"/>
</dbReference>
<dbReference type="Pfam" id="PF08032">
    <property type="entry name" value="SpoU_sub_bind"/>
    <property type="match status" value="1"/>
</dbReference>
<dbReference type="InterPro" id="IPR013123">
    <property type="entry name" value="SpoU_subst-bd"/>
</dbReference>
<dbReference type="Proteomes" id="UP000738402">
    <property type="component" value="Unassembled WGS sequence"/>
</dbReference>
<dbReference type="NCBIfam" id="TIGR00186">
    <property type="entry name" value="rRNA_methyl_3"/>
    <property type="match status" value="1"/>
</dbReference>
<evidence type="ECO:0000259" key="11">
    <source>
        <dbReference type="SMART" id="SM00967"/>
    </source>
</evidence>
<keyword evidence="5" id="KW-0808">Transferase</keyword>
<evidence type="ECO:0000256" key="6">
    <source>
        <dbReference type="ARBA" id="ARBA00022691"/>
    </source>
</evidence>
<sequence>MRVSNARLFGATMRSLNGPVAPFKSDKAHNKGPVTFDRKFPVHRRVKAWERDREDKESWFKRKHAHHHAKQKKREPQRDEKPEFSRSQALRKTISQLKLNPLVEYLYGMNPVLAALKAKQRESFGTLYLHNPKSTPKLAEILALARELELPVKSEYGKHDLNLMTKNGVHNGIVVETKPIEVEQLRCLLAAEVGKLTVMKEHVGTTESSVSSTAAERYPLVLYIDEISDPHNMGAIIRSAYFLGVDCVVVSERNCAPLSPVVSKTSSGALEFLPIYSSQKPLRFFEESRSNGWTIISSVALTSGSQFGSKTIDADALKEQLQNGPCMLVVGSEGQGIRTSLLQRSDFLVSLKSSRADLDDSVDSLNASVATALLLSKFYM</sequence>
<gene>
    <name evidence="12" type="ORF">KL933_004989</name>
</gene>
<dbReference type="GO" id="GO:0016435">
    <property type="term" value="F:rRNA (guanine) methyltransferase activity"/>
    <property type="evidence" value="ECO:0007669"/>
    <property type="project" value="TreeGrafter"/>
</dbReference>
<dbReference type="InterPro" id="IPR047261">
    <property type="entry name" value="MRM1_MeTrfase_dom"/>
</dbReference>
<reference evidence="12" key="1">
    <citation type="journal article" date="2021" name="G3 (Bethesda)">
        <title>Genomic diversity, chromosomal rearrangements, and interspecies hybridization in the ogataea polymorpha species complex.</title>
        <authorList>
            <person name="Hanson S.J."/>
            <person name="Cinneide E.O."/>
            <person name="Salzberg L.I."/>
            <person name="Wolfe K.H."/>
            <person name="McGowan J."/>
            <person name="Fitzpatrick D.A."/>
            <person name="Matlin K."/>
        </authorList>
    </citation>
    <scope>NUCLEOTIDE SEQUENCE</scope>
    <source>
        <strain evidence="12">83-405-1</strain>
    </source>
</reference>
<dbReference type="GO" id="GO:0003723">
    <property type="term" value="F:RNA binding"/>
    <property type="evidence" value="ECO:0007669"/>
    <property type="project" value="InterPro"/>
</dbReference>
<dbReference type="InterPro" id="IPR001537">
    <property type="entry name" value="SpoU_MeTrfase"/>
</dbReference>
<keyword evidence="8" id="KW-0496">Mitochondrion</keyword>
<evidence type="ECO:0000256" key="2">
    <source>
        <dbReference type="ARBA" id="ARBA00007228"/>
    </source>
</evidence>
<comment type="subcellular location">
    <subcellularLocation>
        <location evidence="1">Mitochondrion</location>
    </subcellularLocation>
</comment>
<keyword evidence="3" id="KW-0698">rRNA processing</keyword>
<dbReference type="InterPro" id="IPR004441">
    <property type="entry name" value="rRNA_MeTrfase_TrmH"/>
</dbReference>
<feature type="domain" description="RNA 2-O ribose methyltransferase substrate binding" evidence="11">
    <location>
        <begin position="105"/>
        <end position="183"/>
    </location>
</feature>
<name>A0AAN6D286_9ASCO</name>
<evidence type="ECO:0000256" key="5">
    <source>
        <dbReference type="ARBA" id="ARBA00022679"/>
    </source>
</evidence>
<evidence type="ECO:0000256" key="7">
    <source>
        <dbReference type="ARBA" id="ARBA00022946"/>
    </source>
</evidence>
<dbReference type="GO" id="GO:0005739">
    <property type="term" value="C:mitochondrion"/>
    <property type="evidence" value="ECO:0007669"/>
    <property type="project" value="UniProtKB-SubCell"/>
</dbReference>
<dbReference type="InterPro" id="IPR029028">
    <property type="entry name" value="Alpha/beta_knot_MTases"/>
</dbReference>
<feature type="compositionally biased region" description="Basic residues" evidence="10">
    <location>
        <begin position="61"/>
        <end position="73"/>
    </location>
</feature>
<organism evidence="12 13">
    <name type="scientific">Ogataea haglerorum</name>
    <dbReference type="NCBI Taxonomy" id="1937702"/>
    <lineage>
        <taxon>Eukaryota</taxon>
        <taxon>Fungi</taxon>
        <taxon>Dikarya</taxon>
        <taxon>Ascomycota</taxon>
        <taxon>Saccharomycotina</taxon>
        <taxon>Pichiomycetes</taxon>
        <taxon>Pichiales</taxon>
        <taxon>Pichiaceae</taxon>
        <taxon>Ogataea</taxon>
    </lineage>
</organism>
<dbReference type="SMART" id="SM00967">
    <property type="entry name" value="SpoU_sub_bind"/>
    <property type="match status" value="1"/>
</dbReference>
<dbReference type="PANTHER" id="PTHR46103">
    <property type="entry name" value="RRNA METHYLTRANSFERASE 1, MITOCHONDRIAL"/>
    <property type="match status" value="1"/>
</dbReference>
<dbReference type="InterPro" id="IPR047182">
    <property type="entry name" value="MRM1"/>
</dbReference>
<evidence type="ECO:0000256" key="3">
    <source>
        <dbReference type="ARBA" id="ARBA00022552"/>
    </source>
</evidence>
<dbReference type="AlphaFoldDB" id="A0AAN6D286"/>
<dbReference type="CDD" id="cd18105">
    <property type="entry name" value="SpoU-like_MRM1"/>
    <property type="match status" value="1"/>
</dbReference>
<dbReference type="InterPro" id="IPR029064">
    <property type="entry name" value="Ribosomal_eL30-like_sf"/>
</dbReference>
<dbReference type="PANTHER" id="PTHR46103:SF1">
    <property type="entry name" value="RRNA METHYLTRANSFERASE 1, MITOCHONDRIAL"/>
    <property type="match status" value="1"/>
</dbReference>
<comment type="similarity">
    <text evidence="2">Belongs to the class IV-like SAM-binding methyltransferase superfamily. RNA methyltransferase TrmH family.</text>
</comment>
<dbReference type="InterPro" id="IPR029026">
    <property type="entry name" value="tRNA_m1G_MTases_N"/>
</dbReference>
<feature type="compositionally biased region" description="Basic and acidic residues" evidence="10">
    <location>
        <begin position="74"/>
        <end position="84"/>
    </location>
</feature>
<protein>
    <recommendedName>
        <fullName evidence="9">rRNA methyltransferase 1, mitochondrial</fullName>
    </recommendedName>
</protein>
<evidence type="ECO:0000256" key="1">
    <source>
        <dbReference type="ARBA" id="ARBA00004173"/>
    </source>
</evidence>
<dbReference type="SUPFAM" id="SSF55315">
    <property type="entry name" value="L30e-like"/>
    <property type="match status" value="1"/>
</dbReference>
<evidence type="ECO:0000256" key="4">
    <source>
        <dbReference type="ARBA" id="ARBA00022603"/>
    </source>
</evidence>
<feature type="region of interest" description="Disordered" evidence="10">
    <location>
        <begin position="57"/>
        <end position="87"/>
    </location>
</feature>
<comment type="caution">
    <text evidence="12">The sequence shown here is derived from an EMBL/GenBank/DDBJ whole genome shotgun (WGS) entry which is preliminary data.</text>
</comment>
<dbReference type="EMBL" id="JAHLUH010000018">
    <property type="protein sequence ID" value="KAG7724238.1"/>
    <property type="molecule type" value="Genomic_DNA"/>
</dbReference>
<proteinExistence type="inferred from homology"/>
<keyword evidence="6" id="KW-0949">S-adenosyl-L-methionine</keyword>
<keyword evidence="4" id="KW-0489">Methyltransferase</keyword>
<dbReference type="Gene3D" id="3.40.1280.10">
    <property type="match status" value="1"/>
</dbReference>
<evidence type="ECO:0000256" key="9">
    <source>
        <dbReference type="ARBA" id="ARBA00034881"/>
    </source>
</evidence>
<evidence type="ECO:0000313" key="12">
    <source>
        <dbReference type="EMBL" id="KAG7724238.1"/>
    </source>
</evidence>